<evidence type="ECO:0000259" key="1">
    <source>
        <dbReference type="PROSITE" id="PS50404"/>
    </source>
</evidence>
<dbReference type="PANTHER" id="PTHR11571">
    <property type="entry name" value="GLUTATHIONE S-TRANSFERASE"/>
    <property type="match status" value="1"/>
</dbReference>
<dbReference type="PROSITE" id="PS50405">
    <property type="entry name" value="GST_CTER"/>
    <property type="match status" value="1"/>
</dbReference>
<evidence type="ECO:0008006" key="4">
    <source>
        <dbReference type="Google" id="ProtNLM"/>
    </source>
</evidence>
<reference evidence="3" key="1">
    <citation type="journal article" date="2014" name="Genome Announc.">
        <title>De novo whole-genome sequence and genome annotation of Lichtheimia ramosa.</title>
        <authorList>
            <person name="Linde J."/>
            <person name="Schwartze V."/>
            <person name="Binder U."/>
            <person name="Lass-Florl C."/>
            <person name="Voigt K."/>
            <person name="Horn F."/>
        </authorList>
    </citation>
    <scope>NUCLEOTIDE SEQUENCE</scope>
    <source>
        <strain evidence="3">JMRC FSU:6197</strain>
    </source>
</reference>
<sequence>MTISGLKLHYVVKDYGGFGGPIRMLLDDAGVDYEYNYIPFKEEFLTKVRYQWVEELGHPFDCAPMIELDGKRYGASQPIIRFLSKKMGKYIPTNDLDAEQFVDATTDYAMDWARTIFKAIHVTGEEGIEEYKKNDLDKFFKRFDRIYAVHEGPYALGQEISYCDFYVYIVMSTGPNKEFISNYPNMAALAEAIRARPNLQEALKHF</sequence>
<feature type="domain" description="GST C-terminal" evidence="2">
    <location>
        <begin position="91"/>
        <end position="206"/>
    </location>
</feature>
<dbReference type="GO" id="GO:0004364">
    <property type="term" value="F:glutathione transferase activity"/>
    <property type="evidence" value="ECO:0007669"/>
    <property type="project" value="TreeGrafter"/>
</dbReference>
<gene>
    <name evidence="3" type="ORF">LRAMOSA08136</name>
</gene>
<dbReference type="Pfam" id="PF14497">
    <property type="entry name" value="GST_C_3"/>
    <property type="match status" value="1"/>
</dbReference>
<dbReference type="InterPro" id="IPR004045">
    <property type="entry name" value="Glutathione_S-Trfase_N"/>
</dbReference>
<dbReference type="AlphaFoldDB" id="A0A077WER3"/>
<dbReference type="InterPro" id="IPR050213">
    <property type="entry name" value="GST_superfamily"/>
</dbReference>
<dbReference type="InterPro" id="IPR036249">
    <property type="entry name" value="Thioredoxin-like_sf"/>
</dbReference>
<dbReference type="EMBL" id="LK023317">
    <property type="protein sequence ID" value="CDS05608.1"/>
    <property type="molecule type" value="Genomic_DNA"/>
</dbReference>
<accession>A0A077WER3</accession>
<feature type="domain" description="GST N-terminal" evidence="1">
    <location>
        <begin position="6"/>
        <end position="91"/>
    </location>
</feature>
<dbReference type="SUPFAM" id="SSF52833">
    <property type="entry name" value="Thioredoxin-like"/>
    <property type="match status" value="1"/>
</dbReference>
<organism evidence="3">
    <name type="scientific">Lichtheimia ramosa</name>
    <dbReference type="NCBI Taxonomy" id="688394"/>
    <lineage>
        <taxon>Eukaryota</taxon>
        <taxon>Fungi</taxon>
        <taxon>Fungi incertae sedis</taxon>
        <taxon>Mucoromycota</taxon>
        <taxon>Mucoromycotina</taxon>
        <taxon>Mucoromycetes</taxon>
        <taxon>Mucorales</taxon>
        <taxon>Lichtheimiaceae</taxon>
        <taxon>Lichtheimia</taxon>
    </lineage>
</organism>
<dbReference type="InterPro" id="IPR004046">
    <property type="entry name" value="GST_C"/>
</dbReference>
<evidence type="ECO:0000313" key="3">
    <source>
        <dbReference type="EMBL" id="CDS05608.1"/>
    </source>
</evidence>
<dbReference type="PANTHER" id="PTHR11571:SF150">
    <property type="entry name" value="GLUTATHIONE S-TRANSFERASE"/>
    <property type="match status" value="1"/>
</dbReference>
<name>A0A077WER3_9FUNG</name>
<dbReference type="InterPro" id="IPR036282">
    <property type="entry name" value="Glutathione-S-Trfase_C_sf"/>
</dbReference>
<dbReference type="Gene3D" id="1.20.1050.10">
    <property type="match status" value="1"/>
</dbReference>
<dbReference type="SUPFAM" id="SSF47616">
    <property type="entry name" value="GST C-terminal domain-like"/>
    <property type="match status" value="1"/>
</dbReference>
<protein>
    <recommendedName>
        <fullName evidence="4">Glutathione S-transferase</fullName>
    </recommendedName>
</protein>
<dbReference type="Gene3D" id="3.40.30.10">
    <property type="entry name" value="Glutaredoxin"/>
    <property type="match status" value="1"/>
</dbReference>
<dbReference type="InterPro" id="IPR040079">
    <property type="entry name" value="Glutathione_S-Trfase"/>
</dbReference>
<dbReference type="PROSITE" id="PS50404">
    <property type="entry name" value="GST_NTER"/>
    <property type="match status" value="1"/>
</dbReference>
<dbReference type="OrthoDB" id="414243at2759"/>
<dbReference type="GO" id="GO:0006749">
    <property type="term" value="P:glutathione metabolic process"/>
    <property type="evidence" value="ECO:0007669"/>
    <property type="project" value="TreeGrafter"/>
</dbReference>
<dbReference type="SFLD" id="SFLDS00019">
    <property type="entry name" value="Glutathione_Transferase_(cytos"/>
    <property type="match status" value="1"/>
</dbReference>
<evidence type="ECO:0000259" key="2">
    <source>
        <dbReference type="PROSITE" id="PS50405"/>
    </source>
</evidence>
<dbReference type="InterPro" id="IPR010987">
    <property type="entry name" value="Glutathione-S-Trfase_C-like"/>
</dbReference>
<proteinExistence type="predicted"/>